<feature type="transmembrane region" description="Helical" evidence="7">
    <location>
        <begin position="262"/>
        <end position="283"/>
    </location>
</feature>
<protein>
    <recommendedName>
        <fullName evidence="10">YihY/virulence factor BrkB family protein</fullName>
    </recommendedName>
</protein>
<organism evidence="8 9">
    <name type="scientific">Tessaracoccus rhinocerotis</name>
    <dbReference type="NCBI Taxonomy" id="1689449"/>
    <lineage>
        <taxon>Bacteria</taxon>
        <taxon>Bacillati</taxon>
        <taxon>Actinomycetota</taxon>
        <taxon>Actinomycetes</taxon>
        <taxon>Propionibacteriales</taxon>
        <taxon>Propionibacteriaceae</taxon>
        <taxon>Tessaracoccus</taxon>
    </lineage>
</organism>
<dbReference type="PANTHER" id="PTHR30213">
    <property type="entry name" value="INNER MEMBRANE PROTEIN YHJD"/>
    <property type="match status" value="1"/>
</dbReference>
<proteinExistence type="predicted"/>
<feature type="compositionally biased region" description="Acidic residues" evidence="6">
    <location>
        <begin position="306"/>
        <end position="324"/>
    </location>
</feature>
<gene>
    <name evidence="8" type="ORF">FOJ82_11855</name>
</gene>
<evidence type="ECO:0000256" key="7">
    <source>
        <dbReference type="SAM" id="Phobius"/>
    </source>
</evidence>
<feature type="transmembrane region" description="Helical" evidence="7">
    <location>
        <begin position="185"/>
        <end position="213"/>
    </location>
</feature>
<evidence type="ECO:0000256" key="6">
    <source>
        <dbReference type="SAM" id="MobiDB-lite"/>
    </source>
</evidence>
<feature type="transmembrane region" description="Helical" evidence="7">
    <location>
        <begin position="32"/>
        <end position="57"/>
    </location>
</feature>
<dbReference type="Pfam" id="PF03631">
    <property type="entry name" value="Virul_fac_BrkB"/>
    <property type="match status" value="1"/>
</dbReference>
<keyword evidence="4 7" id="KW-1133">Transmembrane helix</keyword>
<sequence length="417" mass="44559">MKERIEKIMRTPVVAHILAANERYNKRLGPQFAAAVTYFSVLSMVPILLFAIAMTGLTLTVLRPDLLPVVQDLMTEQLGDDDAAESIKGFINETFNQWRTYLGVSLLTAAYSGSNWVGNLKRAFRAMWRDKFADASIKRNFFLEILENLLIFIGLLLSVAVAFGVTNAGGAFSESVIGWLGLEHVPGIGILLRVGTIVLVLLASWLLFAFLFLVFPGEGAPLKVWLAGTLIGAVAVTAIQQLAGLLIAVFSGNQGAGVFGPVIIIMLLFNVLATVILMVAAWVGTSNTWEAALARKEAEKAAGVESTDDTGIDEAEEQAEEQAEAEAPAAALPQTPKSWADKRRQERWAARKPLDDLRAVNYDPEAPPEPAVAPDVPQDVAARSVKVGMGVGWGVGAATGVGIGAVIAALVGRLTGR</sequence>
<dbReference type="AlphaFoldDB" id="A0A553JXR7"/>
<accession>A0A553JXR7</accession>
<evidence type="ECO:0000313" key="9">
    <source>
        <dbReference type="Proteomes" id="UP000317638"/>
    </source>
</evidence>
<dbReference type="EMBL" id="VKKG01000005">
    <property type="protein sequence ID" value="TRY17248.1"/>
    <property type="molecule type" value="Genomic_DNA"/>
</dbReference>
<keyword evidence="5 7" id="KW-0472">Membrane</keyword>
<dbReference type="PANTHER" id="PTHR30213:SF1">
    <property type="entry name" value="INNER MEMBRANE PROTEIN YHJD"/>
    <property type="match status" value="1"/>
</dbReference>
<evidence type="ECO:0008006" key="10">
    <source>
        <dbReference type="Google" id="ProtNLM"/>
    </source>
</evidence>
<feature type="transmembrane region" description="Helical" evidence="7">
    <location>
        <begin position="100"/>
        <end position="120"/>
    </location>
</feature>
<feature type="transmembrane region" description="Helical" evidence="7">
    <location>
        <begin position="225"/>
        <end position="250"/>
    </location>
</feature>
<feature type="region of interest" description="Disordered" evidence="6">
    <location>
        <begin position="300"/>
        <end position="346"/>
    </location>
</feature>
<feature type="transmembrane region" description="Helical" evidence="7">
    <location>
        <begin position="141"/>
        <end position="165"/>
    </location>
</feature>
<dbReference type="OrthoDB" id="4127374at2"/>
<evidence type="ECO:0000256" key="5">
    <source>
        <dbReference type="ARBA" id="ARBA00023136"/>
    </source>
</evidence>
<evidence type="ECO:0000256" key="2">
    <source>
        <dbReference type="ARBA" id="ARBA00022475"/>
    </source>
</evidence>
<keyword evidence="9" id="KW-1185">Reference proteome</keyword>
<keyword evidence="2" id="KW-1003">Cell membrane</keyword>
<feature type="transmembrane region" description="Helical" evidence="7">
    <location>
        <begin position="391"/>
        <end position="411"/>
    </location>
</feature>
<evidence type="ECO:0000256" key="4">
    <source>
        <dbReference type="ARBA" id="ARBA00022989"/>
    </source>
</evidence>
<dbReference type="Proteomes" id="UP000317638">
    <property type="component" value="Unassembled WGS sequence"/>
</dbReference>
<name>A0A553JXR7_9ACTN</name>
<reference evidence="8 9" key="1">
    <citation type="submission" date="2019-07" db="EMBL/GenBank/DDBJ databases">
        <authorList>
            <person name="Zhou L.-Y."/>
        </authorList>
    </citation>
    <scope>NUCLEOTIDE SEQUENCE [LARGE SCALE GENOMIC DNA]</scope>
    <source>
        <strain evidence="8 9">YIM 101269</strain>
    </source>
</reference>
<dbReference type="InterPro" id="IPR017039">
    <property type="entry name" value="Virul_fac_BrkB"/>
</dbReference>
<evidence type="ECO:0000313" key="8">
    <source>
        <dbReference type="EMBL" id="TRY17248.1"/>
    </source>
</evidence>
<keyword evidence="3 7" id="KW-0812">Transmembrane</keyword>
<evidence type="ECO:0000256" key="3">
    <source>
        <dbReference type="ARBA" id="ARBA00022692"/>
    </source>
</evidence>
<dbReference type="RefSeq" id="WP_143938712.1">
    <property type="nucleotide sequence ID" value="NZ_VKKG01000005.1"/>
</dbReference>
<comment type="caution">
    <text evidence="8">The sequence shown here is derived from an EMBL/GenBank/DDBJ whole genome shotgun (WGS) entry which is preliminary data.</text>
</comment>
<evidence type="ECO:0000256" key="1">
    <source>
        <dbReference type="ARBA" id="ARBA00004651"/>
    </source>
</evidence>
<dbReference type="GO" id="GO:0005886">
    <property type="term" value="C:plasma membrane"/>
    <property type="evidence" value="ECO:0007669"/>
    <property type="project" value="UniProtKB-SubCell"/>
</dbReference>
<comment type="subcellular location">
    <subcellularLocation>
        <location evidence="1">Cell membrane</location>
        <topology evidence="1">Multi-pass membrane protein</topology>
    </subcellularLocation>
</comment>